<protein>
    <submittedName>
        <fullName evidence="4">Hydroxypyruvate isomerase</fullName>
        <ecNumber evidence="4">5.3.1.22</ecNumber>
    </submittedName>
</protein>
<evidence type="ECO:0000313" key="4">
    <source>
        <dbReference type="EMBL" id="CAG7616054.1"/>
    </source>
</evidence>
<evidence type="ECO:0000256" key="2">
    <source>
        <dbReference type="PIRNR" id="PIRNR006241"/>
    </source>
</evidence>
<comment type="caution">
    <text evidence="4">The sequence shown here is derived from an EMBL/GenBank/DDBJ whole genome shotgun (WGS) entry which is preliminary data.</text>
</comment>
<keyword evidence="5" id="KW-1185">Reference proteome</keyword>
<dbReference type="EC" id="5.3.1.22" evidence="4"/>
<evidence type="ECO:0000256" key="1">
    <source>
        <dbReference type="ARBA" id="ARBA00023235"/>
    </source>
</evidence>
<sequence>MFKFAAHLEMNFSKGVTFKDRWLTANRLGFQGCEFVWRLHDLAEATGLKAQAPLAVSVLGGTTGGTVGGGRPVLVWPEDRERLAADVQTAVSYAGSLECPNLIMVVGNLINGWSIEQHRQEAVASLKSVAPILEQAGVTAVIEPLNSKVDHKGVYCDNTTEAFKIVEEVGSPNVKILYDAYHMQIMEGNVISTIRNHNEFIGYYHIAKVPGRVEPIGGELNFYAILEAVAGTGYEGFVGLEYKPSVSDVQSLEEVKRHYPEFF</sequence>
<reference evidence="4 5" key="1">
    <citation type="submission" date="2021-06" db="EMBL/GenBank/DDBJ databases">
        <authorList>
            <person name="Criscuolo A."/>
        </authorList>
    </citation>
    <scope>NUCLEOTIDE SEQUENCE [LARGE SCALE GENOMIC DNA]</scope>
    <source>
        <strain evidence="5">CIP 111802</strain>
    </source>
</reference>
<comment type="similarity">
    <text evidence="2">Belongs to the hyi family.</text>
</comment>
<dbReference type="PIRSF" id="PIRSF006241">
    <property type="entry name" value="HyI"/>
    <property type="match status" value="1"/>
</dbReference>
<dbReference type="InterPro" id="IPR026040">
    <property type="entry name" value="HyI-like"/>
</dbReference>
<organism evidence="4 5">
    <name type="scientific">Paenibacillus allorhizosphaerae</name>
    <dbReference type="NCBI Taxonomy" id="2849866"/>
    <lineage>
        <taxon>Bacteria</taxon>
        <taxon>Bacillati</taxon>
        <taxon>Bacillota</taxon>
        <taxon>Bacilli</taxon>
        <taxon>Bacillales</taxon>
        <taxon>Paenibacillaceae</taxon>
        <taxon>Paenibacillus</taxon>
    </lineage>
</organism>
<feature type="domain" description="Xylose isomerase-like TIM barrel" evidence="3">
    <location>
        <begin position="25"/>
        <end position="244"/>
    </location>
</feature>
<name>A0ABN7TAC7_9BACL</name>
<keyword evidence="1 2" id="KW-0413">Isomerase</keyword>
<evidence type="ECO:0000259" key="3">
    <source>
        <dbReference type="Pfam" id="PF01261"/>
    </source>
</evidence>
<accession>A0ABN7TAC7</accession>
<dbReference type="InterPro" id="IPR050417">
    <property type="entry name" value="Sugar_Epim/Isomerase"/>
</dbReference>
<dbReference type="RefSeq" id="WP_218096622.1">
    <property type="nucleotide sequence ID" value="NZ_CAJVCE010000001.1"/>
</dbReference>
<dbReference type="Pfam" id="PF01261">
    <property type="entry name" value="AP_endonuc_2"/>
    <property type="match status" value="1"/>
</dbReference>
<evidence type="ECO:0000313" key="5">
    <source>
        <dbReference type="Proteomes" id="UP000730618"/>
    </source>
</evidence>
<dbReference type="Proteomes" id="UP000730618">
    <property type="component" value="Unassembled WGS sequence"/>
</dbReference>
<gene>
    <name evidence="4" type="primary">hyi_1</name>
    <name evidence="4" type="ORF">PAECIP111802_00242</name>
</gene>
<proteinExistence type="inferred from homology"/>
<dbReference type="PANTHER" id="PTHR43489">
    <property type="entry name" value="ISOMERASE"/>
    <property type="match status" value="1"/>
</dbReference>
<dbReference type="GO" id="GO:0008903">
    <property type="term" value="F:hydroxypyruvate isomerase activity"/>
    <property type="evidence" value="ECO:0007669"/>
    <property type="project" value="UniProtKB-EC"/>
</dbReference>
<dbReference type="InterPro" id="IPR013022">
    <property type="entry name" value="Xyl_isomerase-like_TIM-brl"/>
</dbReference>
<dbReference type="EMBL" id="CAJVCE010000001">
    <property type="protein sequence ID" value="CAG7616054.1"/>
    <property type="molecule type" value="Genomic_DNA"/>
</dbReference>